<dbReference type="EMBL" id="BPVZ01000365">
    <property type="protein sequence ID" value="GKV50427.1"/>
    <property type="molecule type" value="Genomic_DNA"/>
</dbReference>
<dbReference type="AlphaFoldDB" id="A0AAV5MPT7"/>
<protein>
    <submittedName>
        <fullName evidence="2">Uncharacterized protein</fullName>
    </submittedName>
</protein>
<dbReference type="Proteomes" id="UP001054252">
    <property type="component" value="Unassembled WGS sequence"/>
</dbReference>
<feature type="transmembrane region" description="Helical" evidence="1">
    <location>
        <begin position="97"/>
        <end position="116"/>
    </location>
</feature>
<proteinExistence type="predicted"/>
<organism evidence="2 3">
    <name type="scientific">Rubroshorea leprosula</name>
    <dbReference type="NCBI Taxonomy" id="152421"/>
    <lineage>
        <taxon>Eukaryota</taxon>
        <taxon>Viridiplantae</taxon>
        <taxon>Streptophyta</taxon>
        <taxon>Embryophyta</taxon>
        <taxon>Tracheophyta</taxon>
        <taxon>Spermatophyta</taxon>
        <taxon>Magnoliopsida</taxon>
        <taxon>eudicotyledons</taxon>
        <taxon>Gunneridae</taxon>
        <taxon>Pentapetalae</taxon>
        <taxon>rosids</taxon>
        <taxon>malvids</taxon>
        <taxon>Malvales</taxon>
        <taxon>Dipterocarpaceae</taxon>
        <taxon>Rubroshorea</taxon>
    </lineage>
</organism>
<sequence>MLRSNEDINWEIDVLRPCCTHSPSVGARACDGLWKVSMSGKSKPNDQVEEERVGTVAKYWHLFLKAQGSIMSRPQLTTVTCGLYMVSTLRTQVLRPLVADSLTAFLCMLYLYPYIIC</sequence>
<accession>A0AAV5MPT7</accession>
<comment type="caution">
    <text evidence="2">The sequence shown here is derived from an EMBL/GenBank/DDBJ whole genome shotgun (WGS) entry which is preliminary data.</text>
</comment>
<keyword evidence="3" id="KW-1185">Reference proteome</keyword>
<keyword evidence="1" id="KW-0812">Transmembrane</keyword>
<name>A0AAV5MPT7_9ROSI</name>
<evidence type="ECO:0000256" key="1">
    <source>
        <dbReference type="SAM" id="Phobius"/>
    </source>
</evidence>
<gene>
    <name evidence="2" type="ORF">SLEP1_g57130</name>
</gene>
<keyword evidence="1" id="KW-1133">Transmembrane helix</keyword>
<evidence type="ECO:0000313" key="2">
    <source>
        <dbReference type="EMBL" id="GKV50427.1"/>
    </source>
</evidence>
<evidence type="ECO:0000313" key="3">
    <source>
        <dbReference type="Proteomes" id="UP001054252"/>
    </source>
</evidence>
<reference evidence="2 3" key="1">
    <citation type="journal article" date="2021" name="Commun. Biol.">
        <title>The genome of Shorea leprosula (Dipterocarpaceae) highlights the ecological relevance of drought in aseasonal tropical rainforests.</title>
        <authorList>
            <person name="Ng K.K.S."/>
            <person name="Kobayashi M.J."/>
            <person name="Fawcett J.A."/>
            <person name="Hatakeyama M."/>
            <person name="Paape T."/>
            <person name="Ng C.H."/>
            <person name="Ang C.C."/>
            <person name="Tnah L.H."/>
            <person name="Lee C.T."/>
            <person name="Nishiyama T."/>
            <person name="Sese J."/>
            <person name="O'Brien M.J."/>
            <person name="Copetti D."/>
            <person name="Mohd Noor M.I."/>
            <person name="Ong R.C."/>
            <person name="Putra M."/>
            <person name="Sireger I.Z."/>
            <person name="Indrioko S."/>
            <person name="Kosugi Y."/>
            <person name="Izuno A."/>
            <person name="Isagi Y."/>
            <person name="Lee S.L."/>
            <person name="Shimizu K.K."/>
        </authorList>
    </citation>
    <scope>NUCLEOTIDE SEQUENCE [LARGE SCALE GENOMIC DNA]</scope>
    <source>
        <strain evidence="2">214</strain>
    </source>
</reference>
<keyword evidence="1" id="KW-0472">Membrane</keyword>